<gene>
    <name evidence="2" type="ORF">HND93_16530</name>
</gene>
<evidence type="ECO:0000256" key="1">
    <source>
        <dbReference type="SAM" id="Phobius"/>
    </source>
</evidence>
<feature type="transmembrane region" description="Helical" evidence="1">
    <location>
        <begin position="96"/>
        <end position="118"/>
    </location>
</feature>
<proteinExistence type="predicted"/>
<keyword evidence="3" id="KW-1185">Reference proteome</keyword>
<dbReference type="RefSeq" id="WP_180283089.1">
    <property type="nucleotide sequence ID" value="NZ_JABFDB010000011.1"/>
</dbReference>
<keyword evidence="1" id="KW-1133">Transmembrane helix</keyword>
<reference evidence="2 3" key="1">
    <citation type="submission" date="2020-05" db="EMBL/GenBank/DDBJ databases">
        <title>Azospirillum oleiclasticum sp. nov, a nitrogen-fixing and heavy crude oil-emulsifying bacterium isolated from the crude oil of Yumen Oilfield.</title>
        <authorList>
            <person name="Wu D."/>
            <person name="Cai M."/>
            <person name="Zhang X."/>
        </authorList>
    </citation>
    <scope>NUCLEOTIDE SEQUENCE [LARGE SCALE GENOMIC DNA]</scope>
    <source>
        <strain evidence="2 3">ROY-1-1-2</strain>
    </source>
</reference>
<organism evidence="2 3">
    <name type="scientific">Azospirillum oleiclasticum</name>
    <dbReference type="NCBI Taxonomy" id="2735135"/>
    <lineage>
        <taxon>Bacteria</taxon>
        <taxon>Pseudomonadati</taxon>
        <taxon>Pseudomonadota</taxon>
        <taxon>Alphaproteobacteria</taxon>
        <taxon>Rhodospirillales</taxon>
        <taxon>Azospirillaceae</taxon>
        <taxon>Azospirillum</taxon>
    </lineage>
</organism>
<sequence length="362" mass="40591">MRRFLIGALLTALLAYPMLFYAHKYAVPWTGMNDFRSYHAMVLNPLDFDAVRAPFAMRQIPTLIARAILELGLIYPNDIWFEQHATQGGATYSKDVFFALMFGSFLGMVGTGGLLYMAAARLDGERARLLSPYGLLAVGLLLLAGTTLFYTLAPLTEGWSWFLLLEIVVLSRRDDRWRWVALPLLMLAIFERELLPLVIAIIATAELLAGWTEVGADRRRYLLALLGTSLLSLFTYWLLRGVVLPLWEVDQRQISPIFWARYLLLNWRRLIEFEFVQGVFFKLNVFLLWAAAAAAALRQGLPRQDTAFLAALALSATTILLIAVGSAGDRGSDRLVAILTPLFVLSLVELLHRLNGADPRGD</sequence>
<protein>
    <submittedName>
        <fullName evidence="2">Uncharacterized protein</fullName>
    </submittedName>
</protein>
<dbReference type="Proteomes" id="UP000584642">
    <property type="component" value="Unassembled WGS sequence"/>
</dbReference>
<evidence type="ECO:0000313" key="3">
    <source>
        <dbReference type="Proteomes" id="UP000584642"/>
    </source>
</evidence>
<keyword evidence="1" id="KW-0812">Transmembrane</keyword>
<name>A0ABX2TDT2_9PROT</name>
<feature type="transmembrane region" description="Helical" evidence="1">
    <location>
        <begin position="309"/>
        <end position="328"/>
    </location>
</feature>
<evidence type="ECO:0000313" key="2">
    <source>
        <dbReference type="EMBL" id="NYZ21323.1"/>
    </source>
</evidence>
<dbReference type="EMBL" id="JABFDB010000011">
    <property type="protein sequence ID" value="NYZ21323.1"/>
    <property type="molecule type" value="Genomic_DNA"/>
</dbReference>
<feature type="transmembrane region" description="Helical" evidence="1">
    <location>
        <begin position="221"/>
        <end position="239"/>
    </location>
</feature>
<feature type="transmembrane region" description="Helical" evidence="1">
    <location>
        <begin position="275"/>
        <end position="297"/>
    </location>
</feature>
<feature type="transmembrane region" description="Helical" evidence="1">
    <location>
        <begin position="194"/>
        <end position="214"/>
    </location>
</feature>
<feature type="transmembrane region" description="Helical" evidence="1">
    <location>
        <begin position="334"/>
        <end position="351"/>
    </location>
</feature>
<feature type="transmembrane region" description="Helical" evidence="1">
    <location>
        <begin position="130"/>
        <end position="153"/>
    </location>
</feature>
<comment type="caution">
    <text evidence="2">The sequence shown here is derived from an EMBL/GenBank/DDBJ whole genome shotgun (WGS) entry which is preliminary data.</text>
</comment>
<accession>A0ABX2TDT2</accession>
<keyword evidence="1" id="KW-0472">Membrane</keyword>